<dbReference type="EMBL" id="KQ982691">
    <property type="protein sequence ID" value="KYQ52149.1"/>
    <property type="molecule type" value="Genomic_DNA"/>
</dbReference>
<dbReference type="Proteomes" id="UP000075809">
    <property type="component" value="Unassembled WGS sequence"/>
</dbReference>
<protein>
    <submittedName>
        <fullName evidence="2">Uncharacterized protein</fullName>
    </submittedName>
</protein>
<proteinExistence type="predicted"/>
<gene>
    <name evidence="2" type="ORF">ALC60_08764</name>
</gene>
<name>A0A151WW35_9HYME</name>
<evidence type="ECO:0000256" key="1">
    <source>
        <dbReference type="SAM" id="MobiDB-lite"/>
    </source>
</evidence>
<accession>A0A151WW35</accession>
<evidence type="ECO:0000313" key="3">
    <source>
        <dbReference type="Proteomes" id="UP000075809"/>
    </source>
</evidence>
<organism evidence="2 3">
    <name type="scientific">Mycetomoellerius zeteki</name>
    <dbReference type="NCBI Taxonomy" id="64791"/>
    <lineage>
        <taxon>Eukaryota</taxon>
        <taxon>Metazoa</taxon>
        <taxon>Ecdysozoa</taxon>
        <taxon>Arthropoda</taxon>
        <taxon>Hexapoda</taxon>
        <taxon>Insecta</taxon>
        <taxon>Pterygota</taxon>
        <taxon>Neoptera</taxon>
        <taxon>Endopterygota</taxon>
        <taxon>Hymenoptera</taxon>
        <taxon>Apocrita</taxon>
        <taxon>Aculeata</taxon>
        <taxon>Formicoidea</taxon>
        <taxon>Formicidae</taxon>
        <taxon>Myrmicinae</taxon>
        <taxon>Mycetomoellerius</taxon>
    </lineage>
</organism>
<reference evidence="2 3" key="1">
    <citation type="submission" date="2015-09" db="EMBL/GenBank/DDBJ databases">
        <title>Trachymyrmex zeteki WGS genome.</title>
        <authorList>
            <person name="Nygaard S."/>
            <person name="Hu H."/>
            <person name="Boomsma J."/>
            <person name="Zhang G."/>
        </authorList>
    </citation>
    <scope>NUCLEOTIDE SEQUENCE [LARGE SCALE GENOMIC DNA]</scope>
    <source>
        <strain evidence="2">Tzet28-1</strain>
        <tissue evidence="2">Whole body</tissue>
    </source>
</reference>
<sequence>MTPGPLGIKNSRRFNGLGSSGIHQKSSAEYTWTSILPLGSLTCRESNGRRFDKSEGSVGVNVDQFSFFFDPLFPPISGRDRVARDDLGRSARCRSLSYQNRINHRGRVRESKNRGTSRGGNKRSR</sequence>
<dbReference type="AlphaFoldDB" id="A0A151WW35"/>
<keyword evidence="3" id="KW-1185">Reference proteome</keyword>
<evidence type="ECO:0000313" key="2">
    <source>
        <dbReference type="EMBL" id="KYQ52149.1"/>
    </source>
</evidence>
<feature type="region of interest" description="Disordered" evidence="1">
    <location>
        <begin position="98"/>
        <end position="125"/>
    </location>
</feature>